<evidence type="ECO:0008006" key="8">
    <source>
        <dbReference type="Google" id="ProtNLM"/>
    </source>
</evidence>
<dbReference type="PANTHER" id="PTHR35814">
    <property type="match status" value="1"/>
</dbReference>
<keyword evidence="3 5" id="KW-1133">Transmembrane helix</keyword>
<dbReference type="EMBL" id="FRDL01000001">
    <property type="protein sequence ID" value="SHN48973.1"/>
    <property type="molecule type" value="Genomic_DNA"/>
</dbReference>
<dbReference type="InterPro" id="IPR023352">
    <property type="entry name" value="MAPEG-like_dom_sf"/>
</dbReference>
<feature type="transmembrane region" description="Helical" evidence="5">
    <location>
        <begin position="113"/>
        <end position="133"/>
    </location>
</feature>
<organism evidence="6 7">
    <name type="scientific">Oceanicella actignis</name>
    <dbReference type="NCBI Taxonomy" id="1189325"/>
    <lineage>
        <taxon>Bacteria</taxon>
        <taxon>Pseudomonadati</taxon>
        <taxon>Pseudomonadota</taxon>
        <taxon>Alphaproteobacteria</taxon>
        <taxon>Rhodobacterales</taxon>
        <taxon>Paracoccaceae</taxon>
        <taxon>Oceanicella</taxon>
    </lineage>
</organism>
<keyword evidence="7" id="KW-1185">Reference proteome</keyword>
<gene>
    <name evidence="6" type="ORF">SAMN05216200_10151</name>
</gene>
<comment type="subcellular location">
    <subcellularLocation>
        <location evidence="1">Membrane</location>
    </subcellularLocation>
</comment>
<dbReference type="AlphaFoldDB" id="A0A1M7RRN4"/>
<dbReference type="OrthoDB" id="7619858at2"/>
<proteinExistence type="predicted"/>
<dbReference type="InterPro" id="IPR001129">
    <property type="entry name" value="Membr-assoc_MAPEG"/>
</dbReference>
<sequence length="135" mass="14246">MTDPTPVAAVALYAGLNGLILAWMVIAIVRLRLRLGVYFGDGGHAILARAMRGQANFIEFTPMCLILLLMMAMLGAPLWVLHLFGATLTLGRLLHAMHFMAADAPAWQRSVGATLSLAVLVLGALGVAGHALAAM</sequence>
<keyword evidence="2 5" id="KW-0812">Transmembrane</keyword>
<dbReference type="Gene3D" id="1.20.120.550">
    <property type="entry name" value="Membrane associated eicosanoid/glutathione metabolism-like domain"/>
    <property type="match status" value="1"/>
</dbReference>
<evidence type="ECO:0000256" key="5">
    <source>
        <dbReference type="SAM" id="Phobius"/>
    </source>
</evidence>
<dbReference type="Pfam" id="PF01124">
    <property type="entry name" value="MAPEG"/>
    <property type="match status" value="1"/>
</dbReference>
<keyword evidence="4 5" id="KW-0472">Membrane</keyword>
<evidence type="ECO:0000256" key="1">
    <source>
        <dbReference type="ARBA" id="ARBA00004370"/>
    </source>
</evidence>
<evidence type="ECO:0000256" key="2">
    <source>
        <dbReference type="ARBA" id="ARBA00022692"/>
    </source>
</evidence>
<evidence type="ECO:0000256" key="3">
    <source>
        <dbReference type="ARBA" id="ARBA00022989"/>
    </source>
</evidence>
<evidence type="ECO:0000313" key="6">
    <source>
        <dbReference type="EMBL" id="SHN48973.1"/>
    </source>
</evidence>
<dbReference type="PANTHER" id="PTHR35814:SF1">
    <property type="entry name" value="GLUTATHIONE S-TRANSFERASE-RELATED"/>
    <property type="match status" value="1"/>
</dbReference>
<feature type="transmembrane region" description="Helical" evidence="5">
    <location>
        <begin position="6"/>
        <end position="29"/>
    </location>
</feature>
<dbReference type="Proteomes" id="UP000184066">
    <property type="component" value="Unassembled WGS sequence"/>
</dbReference>
<dbReference type="SUPFAM" id="SSF161084">
    <property type="entry name" value="MAPEG domain-like"/>
    <property type="match status" value="1"/>
</dbReference>
<accession>A0A1M7RRN4</accession>
<dbReference type="GO" id="GO:0016020">
    <property type="term" value="C:membrane"/>
    <property type="evidence" value="ECO:0007669"/>
    <property type="project" value="UniProtKB-SubCell"/>
</dbReference>
<evidence type="ECO:0000313" key="7">
    <source>
        <dbReference type="Proteomes" id="UP000184066"/>
    </source>
</evidence>
<name>A0A1M7RRN4_9RHOB</name>
<dbReference type="STRING" id="1189325.SAMN04488119_102467"/>
<evidence type="ECO:0000256" key="4">
    <source>
        <dbReference type="ARBA" id="ARBA00023136"/>
    </source>
</evidence>
<reference evidence="6 7" key="1">
    <citation type="submission" date="2016-12" db="EMBL/GenBank/DDBJ databases">
        <authorList>
            <person name="Song W.-J."/>
            <person name="Kurnit D.M."/>
        </authorList>
    </citation>
    <scope>NUCLEOTIDE SEQUENCE [LARGE SCALE GENOMIC DNA]</scope>
    <source>
        <strain evidence="6 7">CGMCC 1.10808</strain>
    </source>
</reference>
<dbReference type="RefSeq" id="WP_072745669.1">
    <property type="nucleotide sequence ID" value="NZ_FOHL01000002.1"/>
</dbReference>
<protein>
    <recommendedName>
        <fullName evidence="8">Glutathione S-transferase</fullName>
    </recommendedName>
</protein>